<dbReference type="GO" id="GO:0008081">
    <property type="term" value="F:phosphoric diester hydrolase activity"/>
    <property type="evidence" value="ECO:0007669"/>
    <property type="project" value="UniProtKB-ARBA"/>
</dbReference>
<evidence type="ECO:0000259" key="1">
    <source>
        <dbReference type="PROSITE" id="PS51832"/>
    </source>
</evidence>
<dbReference type="AlphaFoldDB" id="A0A5B8RZ23"/>
<sequence>MVTTAAPAAAHPDEPVWEPTHYQRAILAVCERRRVSTAKAVFSRSGLKLVEAGVQLGADNYRRLMQHELRKPLEELLTMDGLVSPASLVEFARELCQREPLLELLTQDGSEGVAAGALLVPLQAMVLPPQLAFMLSVLREQHPAHFAHAVHVALVAAYFAIRANWTRGECTNAATAGLLHDLGTLLMDPVWLDGSRPVSGAERSELMRHPLASARLVSTCEVYPRSLAVAILEHHERMDGSGYPRGLQGAQISAMGQLLLLAEVVAAFFEKYATDGAAVRLSLTLRLGHHKFPAEFTTLLLPLLQASNIQRGEPEDLAQVREAAAQISQAMALWQQLHAGLQQAGVADEPGSAQAYVAQRLHALQRSLYDAGCHPDQQEELIALLHDDAQGLKEMLFLVREALWQLRSIAHTSGTRWPLAESAGSAGEAAVQQWCAALESAAGAQA</sequence>
<feature type="domain" description="HD-GYP" evidence="1">
    <location>
        <begin position="123"/>
        <end position="319"/>
    </location>
</feature>
<dbReference type="PROSITE" id="PS51832">
    <property type="entry name" value="HD_GYP"/>
    <property type="match status" value="1"/>
</dbReference>
<keyword evidence="3" id="KW-1185">Reference proteome</keyword>
<dbReference type="Proteomes" id="UP000321199">
    <property type="component" value="Chromosome"/>
</dbReference>
<name>A0A5B8RZ23_9BURK</name>
<organism evidence="2 3">
    <name type="scientific">Comamonas flocculans</name>
    <dbReference type="NCBI Taxonomy" id="2597701"/>
    <lineage>
        <taxon>Bacteria</taxon>
        <taxon>Pseudomonadati</taxon>
        <taxon>Pseudomonadota</taxon>
        <taxon>Betaproteobacteria</taxon>
        <taxon>Burkholderiales</taxon>
        <taxon>Comamonadaceae</taxon>
        <taxon>Comamonas</taxon>
    </lineage>
</organism>
<dbReference type="InterPro" id="IPR037522">
    <property type="entry name" value="HD_GYP_dom"/>
</dbReference>
<evidence type="ECO:0000313" key="2">
    <source>
        <dbReference type="EMBL" id="QEA14018.1"/>
    </source>
</evidence>
<dbReference type="EMBL" id="CP042344">
    <property type="protein sequence ID" value="QEA14018.1"/>
    <property type="molecule type" value="Genomic_DNA"/>
</dbReference>
<evidence type="ECO:0000313" key="3">
    <source>
        <dbReference type="Proteomes" id="UP000321199"/>
    </source>
</evidence>
<dbReference type="InterPro" id="IPR003607">
    <property type="entry name" value="HD/PDEase_dom"/>
</dbReference>
<dbReference type="Gene3D" id="1.10.3210.10">
    <property type="entry name" value="Hypothetical protein af1432"/>
    <property type="match status" value="1"/>
</dbReference>
<proteinExistence type="predicted"/>
<accession>A0A5B8RZ23</accession>
<reference evidence="2 3" key="1">
    <citation type="submission" date="2019-07" db="EMBL/GenBank/DDBJ databases">
        <title>Complete genome sequence of Comamonas sp. NLF 7-7 isolated from livestock.</title>
        <authorList>
            <person name="Kim D.H."/>
            <person name="Kim J.G."/>
        </authorList>
    </citation>
    <scope>NUCLEOTIDE SEQUENCE [LARGE SCALE GENOMIC DNA]</scope>
    <source>
        <strain evidence="2 3">NLF 7-7</strain>
    </source>
</reference>
<dbReference type="RefSeq" id="WP_146913600.1">
    <property type="nucleotide sequence ID" value="NZ_CP042344.1"/>
</dbReference>
<dbReference type="KEGG" id="cof:FOZ74_13855"/>
<dbReference type="Pfam" id="PF13487">
    <property type="entry name" value="HD_5"/>
    <property type="match status" value="1"/>
</dbReference>
<gene>
    <name evidence="2" type="ORF">FOZ74_13855</name>
</gene>
<dbReference type="SUPFAM" id="SSF109604">
    <property type="entry name" value="HD-domain/PDEase-like"/>
    <property type="match status" value="1"/>
</dbReference>
<dbReference type="CDD" id="cd00077">
    <property type="entry name" value="HDc"/>
    <property type="match status" value="1"/>
</dbReference>
<dbReference type="OrthoDB" id="9780948at2"/>
<dbReference type="PANTHER" id="PTHR43155">
    <property type="entry name" value="CYCLIC DI-GMP PHOSPHODIESTERASE PA4108-RELATED"/>
    <property type="match status" value="1"/>
</dbReference>
<protein>
    <submittedName>
        <fullName evidence="2">HD domain-containing protein</fullName>
    </submittedName>
</protein>
<dbReference type="PANTHER" id="PTHR43155:SF2">
    <property type="entry name" value="CYCLIC DI-GMP PHOSPHODIESTERASE PA4108"/>
    <property type="match status" value="1"/>
</dbReference>